<dbReference type="PANTHER" id="PTHR22891">
    <property type="entry name" value="EUKARYOTIC TRANSLATION INITIATION FACTOR 2C"/>
    <property type="match status" value="1"/>
</dbReference>
<feature type="domain" description="Piwi" evidence="3">
    <location>
        <begin position="576"/>
        <end position="885"/>
    </location>
</feature>
<name>A0A166VQY1_9AGAM</name>
<dbReference type="InterPro" id="IPR012337">
    <property type="entry name" value="RNaseH-like_sf"/>
</dbReference>
<dbReference type="InterPro" id="IPR032473">
    <property type="entry name" value="Argonaute_Mid_dom"/>
</dbReference>
<dbReference type="Pfam" id="PF16488">
    <property type="entry name" value="ArgoL2"/>
    <property type="match status" value="1"/>
</dbReference>
<dbReference type="Pfam" id="PF02170">
    <property type="entry name" value="PAZ"/>
    <property type="match status" value="1"/>
</dbReference>
<dbReference type="Gene3D" id="3.40.50.2300">
    <property type="match status" value="1"/>
</dbReference>
<dbReference type="CDD" id="cd04657">
    <property type="entry name" value="Piwi_ago-like"/>
    <property type="match status" value="1"/>
</dbReference>
<dbReference type="InterPro" id="IPR036397">
    <property type="entry name" value="RNaseH_sf"/>
</dbReference>
<dbReference type="SUPFAM" id="SSF101690">
    <property type="entry name" value="PAZ domain"/>
    <property type="match status" value="1"/>
</dbReference>
<dbReference type="SMART" id="SM01163">
    <property type="entry name" value="DUF1785"/>
    <property type="match status" value="1"/>
</dbReference>
<dbReference type="SMART" id="SM00950">
    <property type="entry name" value="Piwi"/>
    <property type="match status" value="1"/>
</dbReference>
<feature type="region of interest" description="Disordered" evidence="1">
    <location>
        <begin position="1"/>
        <end position="44"/>
    </location>
</feature>
<dbReference type="InterPro" id="IPR032474">
    <property type="entry name" value="Argonaute_N"/>
</dbReference>
<dbReference type="GO" id="GO:0003723">
    <property type="term" value="F:RNA binding"/>
    <property type="evidence" value="ECO:0007669"/>
    <property type="project" value="InterPro"/>
</dbReference>
<proteinExistence type="predicted"/>
<gene>
    <name evidence="4" type="ORF">FIBSPDRAFT_437228</name>
</gene>
<dbReference type="InterPro" id="IPR045246">
    <property type="entry name" value="Piwi_ago-like"/>
</dbReference>
<dbReference type="AlphaFoldDB" id="A0A166VQY1"/>
<dbReference type="InterPro" id="IPR014811">
    <property type="entry name" value="ArgoL1"/>
</dbReference>
<dbReference type="Gene3D" id="2.170.260.10">
    <property type="entry name" value="paz domain"/>
    <property type="match status" value="1"/>
</dbReference>
<organism evidence="4 5">
    <name type="scientific">Athelia psychrophila</name>
    <dbReference type="NCBI Taxonomy" id="1759441"/>
    <lineage>
        <taxon>Eukaryota</taxon>
        <taxon>Fungi</taxon>
        <taxon>Dikarya</taxon>
        <taxon>Basidiomycota</taxon>
        <taxon>Agaricomycotina</taxon>
        <taxon>Agaricomycetes</taxon>
        <taxon>Agaricomycetidae</taxon>
        <taxon>Atheliales</taxon>
        <taxon>Atheliaceae</taxon>
        <taxon>Athelia</taxon>
    </lineage>
</organism>
<evidence type="ECO:0000313" key="5">
    <source>
        <dbReference type="Proteomes" id="UP000076532"/>
    </source>
</evidence>
<dbReference type="Pfam" id="PF02171">
    <property type="entry name" value="Piwi"/>
    <property type="match status" value="1"/>
</dbReference>
<sequence>MPPRAVPSQSRGGARGTVPRGGAAPRGAGAARGAARGGARGGGPALAGSGAGVAGGALPGAQITTIGVRRPGYGSNGRPIGVFTNNFVVSSPESLIIHYDVISPSEKVLPARLNMELIKRMQDNNPNVFTPPAVYDGRKNMFASRLLPFANGAESQDFNVSLGDPLAPIPEGGRGPKGYKIRLTKVAEINPIVLKRFIEGQQSHDNNVLTAITALNVVVRMEPTMKYPFNVRSFFTDRETKDIGGGIVLWRGYFQSVRPGIGKMLVNVDISTGTMYKPGPLINLCLDFLGRAGNPNILAPKKGFPDRERIRLQRFIAGVRMLTTNAGAAGKVNRIPRVIKKITNAGAADLSFKLREGGQQTVAEYFRRANNRPLQFPDLPCVEVGSGAFIPFELCTVPPGQIMRKQVPPEKTKDVLDFATKKPDDRLASIRAGLSVLAYGQSEYVRQFGMIVDEAAGPLKIQARVLKPPVLKYGPGSKQPTITPANGAWNMMDKRFWKPSTIERFVVAIYERKQRFNDDAAREMVQGLVASCRDCGIIVKDPNPIITWLNGQGRISDDLKDLGRQCVQAKRGPPDLVVVILPEGGNDIYTAVKHFGDITVGVATQCMKSGKCFRAKAQYYANVCLKINVKLGGINTIPDPQSVTFLTDPKNPTIVMGADVIHPAPGADGRPSFTALVANVDSDTAKYVATCRVQTSRQEMISDLQSMSKYVLEMYMKYRTKAEKKPGSGAPTRIIFYRDGVSEGQFKQVLEIELPALKAACAELGIKPKITMIVVGKRHHVRFFPQRPQDADRSGNCPAGTVVDREVAHPTEFDFYLQSHAGLLGTSRPAHYNVLSDENNFTPDGLQSLSFTLCHVYARATRSVSIPAPVYYADIVCARAKNHYDPQGTLDFSDSATQTNEGATNTTLEAFRQGFKPLNAKMTTVMYFS</sequence>
<dbReference type="PROSITE" id="PS50822">
    <property type="entry name" value="PIWI"/>
    <property type="match status" value="1"/>
</dbReference>
<dbReference type="OrthoDB" id="10252740at2759"/>
<dbReference type="PROSITE" id="PS50821">
    <property type="entry name" value="PAZ"/>
    <property type="match status" value="1"/>
</dbReference>
<evidence type="ECO:0000256" key="1">
    <source>
        <dbReference type="SAM" id="MobiDB-lite"/>
    </source>
</evidence>
<evidence type="ECO:0000259" key="2">
    <source>
        <dbReference type="PROSITE" id="PS50821"/>
    </source>
</evidence>
<dbReference type="STRING" id="436010.A0A166VQY1"/>
<dbReference type="EMBL" id="KV417484">
    <property type="protein sequence ID" value="KZP32976.1"/>
    <property type="molecule type" value="Genomic_DNA"/>
</dbReference>
<reference evidence="4 5" key="1">
    <citation type="journal article" date="2016" name="Mol. Biol. Evol.">
        <title>Comparative Genomics of Early-Diverging Mushroom-Forming Fungi Provides Insights into the Origins of Lignocellulose Decay Capabilities.</title>
        <authorList>
            <person name="Nagy L.G."/>
            <person name="Riley R."/>
            <person name="Tritt A."/>
            <person name="Adam C."/>
            <person name="Daum C."/>
            <person name="Floudas D."/>
            <person name="Sun H."/>
            <person name="Yadav J.S."/>
            <person name="Pangilinan J."/>
            <person name="Larsson K.H."/>
            <person name="Matsuura K."/>
            <person name="Barry K."/>
            <person name="Labutti K."/>
            <person name="Kuo R."/>
            <person name="Ohm R.A."/>
            <person name="Bhattacharya S.S."/>
            <person name="Shirouzu T."/>
            <person name="Yoshinaga Y."/>
            <person name="Martin F.M."/>
            <person name="Grigoriev I.V."/>
            <person name="Hibbett D.S."/>
        </authorList>
    </citation>
    <scope>NUCLEOTIDE SEQUENCE [LARGE SCALE GENOMIC DNA]</scope>
    <source>
        <strain evidence="4 5">CBS 109695</strain>
    </source>
</reference>
<dbReference type="InterPro" id="IPR003165">
    <property type="entry name" value="Piwi"/>
</dbReference>
<feature type="domain" description="PAZ" evidence="2">
    <location>
        <begin position="284"/>
        <end position="399"/>
    </location>
</feature>
<dbReference type="Pfam" id="PF08699">
    <property type="entry name" value="ArgoL1"/>
    <property type="match status" value="1"/>
</dbReference>
<dbReference type="Proteomes" id="UP000076532">
    <property type="component" value="Unassembled WGS sequence"/>
</dbReference>
<dbReference type="Pfam" id="PF16487">
    <property type="entry name" value="ArgoMid"/>
    <property type="match status" value="1"/>
</dbReference>
<accession>A0A166VQY1</accession>
<evidence type="ECO:0000259" key="3">
    <source>
        <dbReference type="PROSITE" id="PS50822"/>
    </source>
</evidence>
<evidence type="ECO:0000313" key="4">
    <source>
        <dbReference type="EMBL" id="KZP32976.1"/>
    </source>
</evidence>
<dbReference type="SUPFAM" id="SSF53098">
    <property type="entry name" value="Ribonuclease H-like"/>
    <property type="match status" value="1"/>
</dbReference>
<dbReference type="InterPro" id="IPR003100">
    <property type="entry name" value="PAZ_dom"/>
</dbReference>
<dbReference type="CDD" id="cd02846">
    <property type="entry name" value="PAZ_argonaute_like"/>
    <property type="match status" value="1"/>
</dbReference>
<dbReference type="Gene3D" id="3.30.420.10">
    <property type="entry name" value="Ribonuclease H-like superfamily/Ribonuclease H"/>
    <property type="match status" value="1"/>
</dbReference>
<dbReference type="Pfam" id="PF16486">
    <property type="entry name" value="ArgoN"/>
    <property type="match status" value="1"/>
</dbReference>
<dbReference type="InterPro" id="IPR036085">
    <property type="entry name" value="PAZ_dom_sf"/>
</dbReference>
<dbReference type="InterPro" id="IPR032472">
    <property type="entry name" value="ArgoL2"/>
</dbReference>
<feature type="compositionally biased region" description="Low complexity" evidence="1">
    <location>
        <begin position="16"/>
        <end position="34"/>
    </location>
</feature>
<feature type="compositionally biased region" description="Gly residues" evidence="1">
    <location>
        <begin position="35"/>
        <end position="44"/>
    </location>
</feature>
<protein>
    <submittedName>
        <fullName evidence="4">Argonaute-like protein</fullName>
    </submittedName>
</protein>
<keyword evidence="5" id="KW-1185">Reference proteome</keyword>